<dbReference type="GO" id="GO:0006412">
    <property type="term" value="P:translation"/>
    <property type="evidence" value="ECO:0007669"/>
    <property type="project" value="InterPro"/>
</dbReference>
<dbReference type="GO" id="GO:0009507">
    <property type="term" value="C:chloroplast"/>
    <property type="evidence" value="ECO:0007669"/>
    <property type="project" value="UniProtKB-SubCell"/>
</dbReference>
<dbReference type="PIRSF" id="PIRSF002191">
    <property type="entry name" value="Ribosomal_L19"/>
    <property type="match status" value="1"/>
</dbReference>
<dbReference type="GO" id="GO:0005762">
    <property type="term" value="C:mitochondrial large ribosomal subunit"/>
    <property type="evidence" value="ECO:0007669"/>
    <property type="project" value="TreeGrafter"/>
</dbReference>
<dbReference type="InterPro" id="IPR008991">
    <property type="entry name" value="Translation_prot_SH3-like_sf"/>
</dbReference>
<evidence type="ECO:0000256" key="1">
    <source>
        <dbReference type="ARBA" id="ARBA00004229"/>
    </source>
</evidence>
<name>A0A3G2QYY6_9STRA</name>
<dbReference type="SUPFAM" id="SSF50104">
    <property type="entry name" value="Translation proteins SH3-like domain"/>
    <property type="match status" value="1"/>
</dbReference>
<dbReference type="InterPro" id="IPR001857">
    <property type="entry name" value="Ribosomal_bL19"/>
</dbReference>
<dbReference type="GO" id="GO:0003735">
    <property type="term" value="F:structural constituent of ribosome"/>
    <property type="evidence" value="ECO:0007669"/>
    <property type="project" value="InterPro"/>
</dbReference>
<comment type="subcellular location">
    <subcellularLocation>
        <location evidence="1">Plastid</location>
        <location evidence="1">Chloroplast</location>
    </subcellularLocation>
</comment>
<dbReference type="NCBIfam" id="TIGR01024">
    <property type="entry name" value="rplS_bact"/>
    <property type="match status" value="1"/>
</dbReference>
<evidence type="ECO:0000256" key="3">
    <source>
        <dbReference type="ARBA" id="ARBA00022528"/>
    </source>
</evidence>
<dbReference type="AlphaFoldDB" id="A0A3G2QYY6"/>
<dbReference type="PANTHER" id="PTHR15680">
    <property type="entry name" value="RIBOSOMAL PROTEIN L19"/>
    <property type="match status" value="1"/>
</dbReference>
<evidence type="ECO:0000256" key="7">
    <source>
        <dbReference type="ARBA" id="ARBA00035376"/>
    </source>
</evidence>
<dbReference type="Gene3D" id="2.30.30.790">
    <property type="match status" value="1"/>
</dbReference>
<keyword evidence="4 8" id="KW-0934">Plastid</keyword>
<dbReference type="PANTHER" id="PTHR15680:SF9">
    <property type="entry name" value="LARGE RIBOSOMAL SUBUNIT PROTEIN BL19M"/>
    <property type="match status" value="1"/>
</dbReference>
<accession>A0A3G2QYY6</accession>
<keyword evidence="6" id="KW-0687">Ribonucleoprotein</keyword>
<organism evidence="8">
    <name type="scientific">Synura uvella</name>
    <dbReference type="NCBI Taxonomy" id="52557"/>
    <lineage>
        <taxon>Eukaryota</taxon>
        <taxon>Sar</taxon>
        <taxon>Stramenopiles</taxon>
        <taxon>Ochrophyta</taxon>
        <taxon>Synurophyceae</taxon>
        <taxon>Synurales</taxon>
        <taxon>Mallomonadaceae</taxon>
        <taxon>Synura</taxon>
    </lineage>
</organism>
<dbReference type="InterPro" id="IPR038657">
    <property type="entry name" value="Ribosomal_bL19_sf"/>
</dbReference>
<dbReference type="RefSeq" id="YP_009545194.1">
    <property type="nucleotide sequence ID" value="NC_040134.1"/>
</dbReference>
<keyword evidence="3" id="KW-0150">Chloroplast</keyword>
<dbReference type="PRINTS" id="PR00061">
    <property type="entry name" value="RIBOSOMALL19"/>
</dbReference>
<protein>
    <recommendedName>
        <fullName evidence="7">50S ribosomal protein L19, chloroplastic</fullName>
    </recommendedName>
</protein>
<gene>
    <name evidence="8" type="primary">rpl19</name>
</gene>
<evidence type="ECO:0000313" key="8">
    <source>
        <dbReference type="EMBL" id="AYO28348.1"/>
    </source>
</evidence>
<sequence>MNLTTNPTLSNSDLINYVESKYLKNNTLITKKKSTIKIGDIVRIGYLIPEGEKERTQYYEGLIIAINNRQIGKSFIIRRTVQNIGIEQIFVLNSPKIISITKKQSSKVRRSKLYFLRELRGKSTRLKIKF</sequence>
<comment type="similarity">
    <text evidence="2">Belongs to the bacterial ribosomal protein bL19 family.</text>
</comment>
<dbReference type="Pfam" id="PF01245">
    <property type="entry name" value="Ribosomal_L19"/>
    <property type="match status" value="1"/>
</dbReference>
<dbReference type="GeneID" id="38571660"/>
<proteinExistence type="inferred from homology"/>
<keyword evidence="5 8" id="KW-0689">Ribosomal protein</keyword>
<evidence type="ECO:0000256" key="2">
    <source>
        <dbReference type="ARBA" id="ARBA00005781"/>
    </source>
</evidence>
<geneLocation type="plastid" evidence="8"/>
<evidence type="ECO:0000256" key="5">
    <source>
        <dbReference type="ARBA" id="ARBA00022980"/>
    </source>
</evidence>
<reference evidence="8" key="1">
    <citation type="submission" date="2018-08" db="EMBL/GenBank/DDBJ databases">
        <title>Comparative Plastid Genomics of Synurophyceae: Evolutionary Evidence of Lateral Gene Transfer and Inverted Repeat Dynamics.</title>
        <authorList>
            <person name="Kim J.I."/>
            <person name="Shin H."/>
            <person name="Skaloud P."/>
            <person name="Jung J."/>
            <person name="Yoon H.S."/>
            <person name="Archibald J.M."/>
            <person name="Shin W."/>
        </authorList>
    </citation>
    <scope>NUCLEOTIDE SEQUENCE</scope>
    <source>
        <strain evidence="8">FBCC200023</strain>
    </source>
</reference>
<evidence type="ECO:0000256" key="6">
    <source>
        <dbReference type="ARBA" id="ARBA00023274"/>
    </source>
</evidence>
<evidence type="ECO:0000256" key="4">
    <source>
        <dbReference type="ARBA" id="ARBA00022640"/>
    </source>
</evidence>
<dbReference type="EMBL" id="MH795130">
    <property type="protein sequence ID" value="AYO28348.1"/>
    <property type="molecule type" value="Genomic_DNA"/>
</dbReference>